<sequence length="70" mass="7793">MWIRLNSKATSLFTLKRDTIFFQTINGNVIGQSTPEMMTKDQLSTLALEASVSLKNAYDAIKKVTLAGNR</sequence>
<name>A0A6M0RU85_9CYAN</name>
<dbReference type="EMBL" id="QXHD01000004">
    <property type="protein sequence ID" value="NEZ59827.1"/>
    <property type="molecule type" value="Genomic_DNA"/>
</dbReference>
<evidence type="ECO:0000313" key="2">
    <source>
        <dbReference type="Proteomes" id="UP000481033"/>
    </source>
</evidence>
<reference evidence="1 2" key="1">
    <citation type="journal article" date="2020" name="Microb. Ecol.">
        <title>Ecogenomics of the Marine Benthic Filamentous Cyanobacterium Adonisia.</title>
        <authorList>
            <person name="Walter J.M."/>
            <person name="Coutinho F.H."/>
            <person name="Leomil L."/>
            <person name="Hargreaves P.I."/>
            <person name="Campeao M.E."/>
            <person name="Vieira V.V."/>
            <person name="Silva B.S."/>
            <person name="Fistarol G.O."/>
            <person name="Salomon P.S."/>
            <person name="Sawabe T."/>
            <person name="Mino S."/>
            <person name="Hosokawa M."/>
            <person name="Miyashita H."/>
            <person name="Maruyama F."/>
            <person name="van Verk M.C."/>
            <person name="Dutilh B.E."/>
            <person name="Thompson C.C."/>
            <person name="Thompson F.L."/>
        </authorList>
    </citation>
    <scope>NUCLEOTIDE SEQUENCE [LARGE SCALE GENOMIC DNA]</scope>
    <source>
        <strain evidence="1 2">CCMR0081</strain>
    </source>
</reference>
<gene>
    <name evidence="1" type="ORF">DXZ20_30135</name>
</gene>
<dbReference type="Proteomes" id="UP000481033">
    <property type="component" value="Unassembled WGS sequence"/>
</dbReference>
<organism evidence="1 2">
    <name type="scientific">Adonisia turfae CCMR0081</name>
    <dbReference type="NCBI Taxonomy" id="2292702"/>
    <lineage>
        <taxon>Bacteria</taxon>
        <taxon>Bacillati</taxon>
        <taxon>Cyanobacteriota</taxon>
        <taxon>Adonisia</taxon>
        <taxon>Adonisia turfae</taxon>
    </lineage>
</organism>
<accession>A0A6M0RU85</accession>
<comment type="caution">
    <text evidence="1">The sequence shown here is derived from an EMBL/GenBank/DDBJ whole genome shotgun (WGS) entry which is preliminary data.</text>
</comment>
<proteinExistence type="predicted"/>
<dbReference type="AlphaFoldDB" id="A0A6M0RU85"/>
<protein>
    <submittedName>
        <fullName evidence="1">Uncharacterized protein</fullName>
    </submittedName>
</protein>
<keyword evidence="2" id="KW-1185">Reference proteome</keyword>
<evidence type="ECO:0000313" key="1">
    <source>
        <dbReference type="EMBL" id="NEZ59827.1"/>
    </source>
</evidence>